<keyword evidence="3" id="KW-0812">Transmembrane</keyword>
<dbReference type="SUPFAM" id="SSF52058">
    <property type="entry name" value="L domain-like"/>
    <property type="match status" value="1"/>
</dbReference>
<feature type="chain" id="PRO_5024337268" description="Leucine-rich repeat-containing N-terminal plant-type domain-containing protein" evidence="9">
    <location>
        <begin position="24"/>
        <end position="398"/>
    </location>
</feature>
<dbReference type="Proteomes" id="UP000243459">
    <property type="component" value="Chromosome 7"/>
</dbReference>
<evidence type="ECO:0000256" key="6">
    <source>
        <dbReference type="ARBA" id="ARBA00022989"/>
    </source>
</evidence>
<evidence type="ECO:0000256" key="7">
    <source>
        <dbReference type="ARBA" id="ARBA00023136"/>
    </source>
</evidence>
<keyword evidence="4 9" id="KW-0732">Signal</keyword>
<organism evidence="11 12">
    <name type="scientific">Asparagus officinalis</name>
    <name type="common">Garden asparagus</name>
    <dbReference type="NCBI Taxonomy" id="4686"/>
    <lineage>
        <taxon>Eukaryota</taxon>
        <taxon>Viridiplantae</taxon>
        <taxon>Streptophyta</taxon>
        <taxon>Embryophyta</taxon>
        <taxon>Tracheophyta</taxon>
        <taxon>Spermatophyta</taxon>
        <taxon>Magnoliopsida</taxon>
        <taxon>Liliopsida</taxon>
        <taxon>Asparagales</taxon>
        <taxon>Asparagaceae</taxon>
        <taxon>Asparagoideae</taxon>
        <taxon>Asparagus</taxon>
    </lineage>
</organism>
<dbReference type="OMA" id="MINLAYN"/>
<evidence type="ECO:0000256" key="8">
    <source>
        <dbReference type="ARBA" id="ARBA00023180"/>
    </source>
</evidence>
<dbReference type="InterPro" id="IPR013210">
    <property type="entry name" value="LRR_N_plant-typ"/>
</dbReference>
<proteinExistence type="predicted"/>
<dbReference type="Gene3D" id="3.80.10.10">
    <property type="entry name" value="Ribonuclease Inhibitor"/>
    <property type="match status" value="3"/>
</dbReference>
<evidence type="ECO:0000313" key="11">
    <source>
        <dbReference type="EMBL" id="ONK62589.1"/>
    </source>
</evidence>
<dbReference type="Pfam" id="PF08263">
    <property type="entry name" value="LRRNT_2"/>
    <property type="match status" value="1"/>
</dbReference>
<name>A0A5P1ECS4_ASPOF</name>
<gene>
    <name evidence="11" type="ORF">A4U43_C07F5680</name>
</gene>
<keyword evidence="12" id="KW-1185">Reference proteome</keyword>
<dbReference type="Gramene" id="ONK62589">
    <property type="protein sequence ID" value="ONK62589"/>
    <property type="gene ID" value="A4U43_C07F5680"/>
</dbReference>
<comment type="subcellular location">
    <subcellularLocation>
        <location evidence="1">Membrane</location>
        <topology evidence="1">Single-pass type I membrane protein</topology>
    </subcellularLocation>
</comment>
<reference evidence="12" key="1">
    <citation type="journal article" date="2017" name="Nat. Commun.">
        <title>The asparagus genome sheds light on the origin and evolution of a young Y chromosome.</title>
        <authorList>
            <person name="Harkess A."/>
            <person name="Zhou J."/>
            <person name="Xu C."/>
            <person name="Bowers J.E."/>
            <person name="Van der Hulst R."/>
            <person name="Ayyampalayam S."/>
            <person name="Mercati F."/>
            <person name="Riccardi P."/>
            <person name="McKain M.R."/>
            <person name="Kakrana A."/>
            <person name="Tang H."/>
            <person name="Ray J."/>
            <person name="Groenendijk J."/>
            <person name="Arikit S."/>
            <person name="Mathioni S.M."/>
            <person name="Nakano M."/>
            <person name="Shan H."/>
            <person name="Telgmann-Rauber A."/>
            <person name="Kanno A."/>
            <person name="Yue Z."/>
            <person name="Chen H."/>
            <person name="Li W."/>
            <person name="Chen Y."/>
            <person name="Xu X."/>
            <person name="Zhang Y."/>
            <person name="Luo S."/>
            <person name="Chen H."/>
            <person name="Gao J."/>
            <person name="Mao Z."/>
            <person name="Pires J.C."/>
            <person name="Luo M."/>
            <person name="Kudrna D."/>
            <person name="Wing R.A."/>
            <person name="Meyers B.C."/>
            <person name="Yi K."/>
            <person name="Kong H."/>
            <person name="Lavrijsen P."/>
            <person name="Sunseri F."/>
            <person name="Falavigna A."/>
            <person name="Ye Y."/>
            <person name="Leebens-Mack J.H."/>
            <person name="Chen G."/>
        </authorList>
    </citation>
    <scope>NUCLEOTIDE SEQUENCE [LARGE SCALE GENOMIC DNA]</scope>
    <source>
        <strain evidence="12">cv. DH0086</strain>
    </source>
</reference>
<dbReference type="AlphaFoldDB" id="A0A5P1ECS4"/>
<keyword evidence="8" id="KW-0325">Glycoprotein</keyword>
<feature type="signal peptide" evidence="9">
    <location>
        <begin position="1"/>
        <end position="23"/>
    </location>
</feature>
<evidence type="ECO:0000256" key="2">
    <source>
        <dbReference type="ARBA" id="ARBA00022614"/>
    </source>
</evidence>
<dbReference type="PANTHER" id="PTHR48061">
    <property type="entry name" value="LEUCINE-RICH REPEAT RECEPTOR PROTEIN KINASE EMS1-LIKE-RELATED"/>
    <property type="match status" value="1"/>
</dbReference>
<dbReference type="EMBL" id="CM007387">
    <property type="protein sequence ID" value="ONK62589.1"/>
    <property type="molecule type" value="Genomic_DNA"/>
</dbReference>
<dbReference type="InterPro" id="IPR032675">
    <property type="entry name" value="LRR_dom_sf"/>
</dbReference>
<accession>A0A5P1ECS4</accession>
<dbReference type="PANTHER" id="PTHR48061:SF2">
    <property type="entry name" value="RECEPTOR LIKE PROTEIN 30-LIKE"/>
    <property type="match status" value="1"/>
</dbReference>
<dbReference type="Pfam" id="PF00560">
    <property type="entry name" value="LRR_1"/>
    <property type="match status" value="5"/>
</dbReference>
<keyword evidence="7" id="KW-0472">Membrane</keyword>
<evidence type="ECO:0000256" key="3">
    <source>
        <dbReference type="ARBA" id="ARBA00022692"/>
    </source>
</evidence>
<evidence type="ECO:0000259" key="10">
    <source>
        <dbReference type="Pfam" id="PF08263"/>
    </source>
</evidence>
<evidence type="ECO:0000256" key="4">
    <source>
        <dbReference type="ARBA" id="ARBA00022729"/>
    </source>
</evidence>
<dbReference type="InterPro" id="IPR001611">
    <property type="entry name" value="Leu-rich_rpt"/>
</dbReference>
<evidence type="ECO:0000256" key="1">
    <source>
        <dbReference type="ARBA" id="ARBA00004479"/>
    </source>
</evidence>
<evidence type="ECO:0000313" key="12">
    <source>
        <dbReference type="Proteomes" id="UP000243459"/>
    </source>
</evidence>
<sequence length="398" mass="42478">MSSHHRPLLPLLLLLLLSYAGNSTDPSQCSSLLNLKRSFSSADLGTWKPDTDCCGWDGVLCDPVSGLVVALDLSHRVIAGKLTAGLFNITSLRKLNLAYNVFDEIPIPNEIGSLLNLTHLNLSNAGFAGQVPVGIAKLTNLVSLDLSTISLVQSSLSLVNPNLETLIGNLSELRELNLDSVNISANGHRWGAAVAKSTPKLTALSLTSCSITGPIDSSLSKLSNLSVVRLDQNELNCGVPDFFGKLSSLSVVSLSFCGLTGIFPKDVFVLKNLTNIDLSYNLMLSGSLPDIFSDSRLNSLVLSGSNFTGYLPNSIGKLKSLTRMDLSDCEFSGVIPFSVGNLSQVVHLDLSMNNFTGPIPSLLPPRVSELILSHNRLTGPIPSSIGKLEHAVKIDFLL</sequence>
<keyword evidence="6" id="KW-1133">Transmembrane helix</keyword>
<evidence type="ECO:0000256" key="9">
    <source>
        <dbReference type="SAM" id="SignalP"/>
    </source>
</evidence>
<evidence type="ECO:0000256" key="5">
    <source>
        <dbReference type="ARBA" id="ARBA00022737"/>
    </source>
</evidence>
<dbReference type="GO" id="GO:0016020">
    <property type="term" value="C:membrane"/>
    <property type="evidence" value="ECO:0007669"/>
    <property type="project" value="UniProtKB-SubCell"/>
</dbReference>
<keyword evidence="5" id="KW-0677">Repeat</keyword>
<dbReference type="InterPro" id="IPR046956">
    <property type="entry name" value="RLP23-like"/>
</dbReference>
<protein>
    <recommendedName>
        <fullName evidence="10">Leucine-rich repeat-containing N-terminal plant-type domain-containing protein</fullName>
    </recommendedName>
</protein>
<feature type="domain" description="Leucine-rich repeat-containing N-terminal plant-type" evidence="10">
    <location>
        <begin position="27"/>
        <end position="62"/>
    </location>
</feature>
<keyword evidence="2" id="KW-0433">Leucine-rich repeat</keyword>